<name>A0ACC2NYS8_9HYME</name>
<accession>A0ACC2NYS8</accession>
<proteinExistence type="predicted"/>
<reference evidence="1" key="1">
    <citation type="submission" date="2023-04" db="EMBL/GenBank/DDBJ databases">
        <title>A chromosome-level genome assembly of the parasitoid wasp Eretmocerus hayati.</title>
        <authorList>
            <person name="Zhong Y."/>
            <person name="Liu S."/>
            <person name="Liu Y."/>
        </authorList>
    </citation>
    <scope>NUCLEOTIDE SEQUENCE</scope>
    <source>
        <strain evidence="1">ZJU_SS_LIU_2023</strain>
    </source>
</reference>
<evidence type="ECO:0000313" key="1">
    <source>
        <dbReference type="EMBL" id="KAJ8676404.1"/>
    </source>
</evidence>
<keyword evidence="2" id="KW-1185">Reference proteome</keyword>
<evidence type="ECO:0000313" key="2">
    <source>
        <dbReference type="Proteomes" id="UP001239111"/>
    </source>
</evidence>
<sequence length="341" mass="38733">MPKVYQQLALHNSVCNEFYYRLQDCQEQNHFGKKFFLGACNKAEKELDKCIKANSKSDKKSSDQKSHDSGSDDEDNLKYEPAEPGFTYPIEMDSSDMLDEVDGFVDGVWPSPSERYFTPYYAINVQKPGDDVCIRVHSNRICMISLAPSHTIFQENKKIVTCSFKVSEKLDRSQNKVSGKAKHGAQPLQNNSNLCRLICDDGSSYMVKCCMIGKLIEVNLRLMENPELLKLEPELGGYIALALPNLKHFEKIKKSLLTKEQYKEAMEKRREGNDKKESENKQEPELMEVSKSVFENQSIPNGSSKNCEDTSNNVVSVEKNGQVEPIEIMTSEDESMQMMAT</sequence>
<dbReference type="Proteomes" id="UP001239111">
    <property type="component" value="Chromosome 2"/>
</dbReference>
<protein>
    <submittedName>
        <fullName evidence="1">Uncharacterized protein</fullName>
    </submittedName>
</protein>
<gene>
    <name evidence="1" type="ORF">QAD02_012191</name>
</gene>
<organism evidence="1 2">
    <name type="scientific">Eretmocerus hayati</name>
    <dbReference type="NCBI Taxonomy" id="131215"/>
    <lineage>
        <taxon>Eukaryota</taxon>
        <taxon>Metazoa</taxon>
        <taxon>Ecdysozoa</taxon>
        <taxon>Arthropoda</taxon>
        <taxon>Hexapoda</taxon>
        <taxon>Insecta</taxon>
        <taxon>Pterygota</taxon>
        <taxon>Neoptera</taxon>
        <taxon>Endopterygota</taxon>
        <taxon>Hymenoptera</taxon>
        <taxon>Apocrita</taxon>
        <taxon>Proctotrupomorpha</taxon>
        <taxon>Chalcidoidea</taxon>
        <taxon>Aphelinidae</taxon>
        <taxon>Aphelininae</taxon>
        <taxon>Eretmocerus</taxon>
    </lineage>
</organism>
<comment type="caution">
    <text evidence="1">The sequence shown here is derived from an EMBL/GenBank/DDBJ whole genome shotgun (WGS) entry which is preliminary data.</text>
</comment>
<dbReference type="EMBL" id="CM056742">
    <property type="protein sequence ID" value="KAJ8676404.1"/>
    <property type="molecule type" value="Genomic_DNA"/>
</dbReference>